<comment type="caution">
    <text evidence="1">The sequence shown here is derived from an EMBL/GenBank/DDBJ whole genome shotgun (WGS) entry which is preliminary data.</text>
</comment>
<protein>
    <submittedName>
        <fullName evidence="1">Uncharacterized protein</fullName>
    </submittedName>
</protein>
<sequence length="155" mass="17349">MKVRSQTYTLNSCSQCFSKSNNWIIKKNKTGFTLLTTIILTNPLQKIKSKKLALKEIPFRSKGGNFCWSSPQKITSFGSRTEANKNKAADTFEVGYKGLDGNIQAKQGGTTRHFLKASSLPKLSVRAMNKVHSPFSLARVELIYIRFGDDGVFCF</sequence>
<dbReference type="AlphaFoldDB" id="A0A1F4V687"/>
<gene>
    <name evidence="1" type="ORF">A3D91_03365</name>
</gene>
<dbReference type="STRING" id="1802620.A3D91_03365"/>
<evidence type="ECO:0000313" key="1">
    <source>
        <dbReference type="EMBL" id="OGC52684.1"/>
    </source>
</evidence>
<name>A0A1F4V687_UNCKA</name>
<organism evidence="1 2">
    <name type="scientific">candidate division WWE3 bacterium RIFCSPHIGHO2_02_FULL_38_14</name>
    <dbReference type="NCBI Taxonomy" id="1802620"/>
    <lineage>
        <taxon>Bacteria</taxon>
        <taxon>Katanobacteria</taxon>
    </lineage>
</organism>
<reference evidence="1 2" key="1">
    <citation type="journal article" date="2016" name="Nat. Commun.">
        <title>Thousands of microbial genomes shed light on interconnected biogeochemical processes in an aquifer system.</title>
        <authorList>
            <person name="Anantharaman K."/>
            <person name="Brown C.T."/>
            <person name="Hug L.A."/>
            <person name="Sharon I."/>
            <person name="Castelle C.J."/>
            <person name="Probst A.J."/>
            <person name="Thomas B.C."/>
            <person name="Singh A."/>
            <person name="Wilkins M.J."/>
            <person name="Karaoz U."/>
            <person name="Brodie E.L."/>
            <person name="Williams K.H."/>
            <person name="Hubbard S.S."/>
            <person name="Banfield J.F."/>
        </authorList>
    </citation>
    <scope>NUCLEOTIDE SEQUENCE [LARGE SCALE GENOMIC DNA]</scope>
</reference>
<dbReference type="Proteomes" id="UP000178127">
    <property type="component" value="Unassembled WGS sequence"/>
</dbReference>
<dbReference type="EMBL" id="MEVD01000022">
    <property type="protein sequence ID" value="OGC52684.1"/>
    <property type="molecule type" value="Genomic_DNA"/>
</dbReference>
<accession>A0A1F4V687</accession>
<proteinExistence type="predicted"/>
<evidence type="ECO:0000313" key="2">
    <source>
        <dbReference type="Proteomes" id="UP000178127"/>
    </source>
</evidence>